<proteinExistence type="inferred from homology"/>
<evidence type="ECO:0000256" key="5">
    <source>
        <dbReference type="ARBA" id="ARBA00018400"/>
    </source>
</evidence>
<dbReference type="AlphaFoldDB" id="A0A9P0QRS3"/>
<feature type="domain" description="Essential protein Yae1 N-terminal" evidence="8">
    <location>
        <begin position="83"/>
        <end position="120"/>
    </location>
</feature>
<keyword evidence="7" id="KW-0539">Nucleus</keyword>
<keyword evidence="10" id="KW-1185">Reference proteome</keyword>
<dbReference type="InterPro" id="IPR019191">
    <property type="entry name" value="Essential_protein_Yae1_N"/>
</dbReference>
<evidence type="ECO:0000313" key="10">
    <source>
        <dbReference type="Proteomes" id="UP000837801"/>
    </source>
</evidence>
<reference evidence="9" key="1">
    <citation type="submission" date="2022-03" db="EMBL/GenBank/DDBJ databases">
        <authorList>
            <person name="Legras J.-L."/>
            <person name="Devillers H."/>
            <person name="Grondin C."/>
        </authorList>
    </citation>
    <scope>NUCLEOTIDE SEQUENCE</scope>
    <source>
        <strain evidence="9">CLIB 1423</strain>
    </source>
</reference>
<comment type="caution">
    <text evidence="9">The sequence shown here is derived from an EMBL/GenBank/DDBJ whole genome shotgun (WGS) entry which is preliminary data.</text>
</comment>
<dbReference type="PANTHER" id="PTHR18829">
    <property type="entry name" value="PROTEIN YAE1 HOMOLOG"/>
    <property type="match status" value="1"/>
</dbReference>
<evidence type="ECO:0000256" key="4">
    <source>
        <dbReference type="ARBA" id="ARBA00017286"/>
    </source>
</evidence>
<sequence length="171" mass="19278">MQHTDEARDDQIRWTQLHQYQLSASYNPRRKNMSCSGNCSSSSKIPIGVSITSKQDPEHESELWCDAEVTSTNHLKRTHIKQGYVDGLSNAKEASLQTGFDDGYPIGAQFGIRVGSILSKLALRGDIETFEAAKRELNITNMLKKSYFNEHLDLPEGEDHPILSKWEAILN</sequence>
<evidence type="ECO:0000256" key="3">
    <source>
        <dbReference type="ARBA" id="ARBA00007096"/>
    </source>
</evidence>
<dbReference type="EMBL" id="CAKXYY010000012">
    <property type="protein sequence ID" value="CAH2353778.1"/>
    <property type="molecule type" value="Genomic_DNA"/>
</dbReference>
<dbReference type="PANTHER" id="PTHR18829:SF0">
    <property type="entry name" value="PROTEIN YAE1 HOMOLOG"/>
    <property type="match status" value="1"/>
</dbReference>
<dbReference type="Proteomes" id="UP000837801">
    <property type="component" value="Unassembled WGS sequence"/>
</dbReference>
<evidence type="ECO:0000313" key="9">
    <source>
        <dbReference type="EMBL" id="CAH2353778.1"/>
    </source>
</evidence>
<dbReference type="OrthoDB" id="20086at2759"/>
<evidence type="ECO:0000256" key="7">
    <source>
        <dbReference type="ARBA" id="ARBA00023242"/>
    </source>
</evidence>
<accession>A0A9P0QRS3</accession>
<evidence type="ECO:0000256" key="6">
    <source>
        <dbReference type="ARBA" id="ARBA00022490"/>
    </source>
</evidence>
<evidence type="ECO:0000259" key="8">
    <source>
        <dbReference type="Pfam" id="PF09811"/>
    </source>
</evidence>
<organism evidence="9 10">
    <name type="scientific">[Candida] railenensis</name>
    <dbReference type="NCBI Taxonomy" id="45579"/>
    <lineage>
        <taxon>Eukaryota</taxon>
        <taxon>Fungi</taxon>
        <taxon>Dikarya</taxon>
        <taxon>Ascomycota</taxon>
        <taxon>Saccharomycotina</taxon>
        <taxon>Pichiomycetes</taxon>
        <taxon>Debaryomycetaceae</taxon>
        <taxon>Kurtzmaniella</taxon>
    </lineage>
</organism>
<comment type="subcellular location">
    <subcellularLocation>
        <location evidence="2">Cytoplasm</location>
    </subcellularLocation>
    <subcellularLocation>
        <location evidence="1">Nucleus</location>
    </subcellularLocation>
</comment>
<evidence type="ECO:0000256" key="2">
    <source>
        <dbReference type="ARBA" id="ARBA00004496"/>
    </source>
</evidence>
<dbReference type="GO" id="GO:0005634">
    <property type="term" value="C:nucleus"/>
    <property type="evidence" value="ECO:0007669"/>
    <property type="project" value="UniProtKB-SubCell"/>
</dbReference>
<dbReference type="GO" id="GO:0005737">
    <property type="term" value="C:cytoplasm"/>
    <property type="evidence" value="ECO:0007669"/>
    <property type="project" value="UniProtKB-SubCell"/>
</dbReference>
<keyword evidence="6" id="KW-0963">Cytoplasm</keyword>
<dbReference type="InterPro" id="IPR038881">
    <property type="entry name" value="Yae1-like"/>
</dbReference>
<protein>
    <recommendedName>
        <fullName evidence="5">Protein YAE1</fullName>
    </recommendedName>
    <alternativeName>
        <fullName evidence="4">Protein yae1</fullName>
    </alternativeName>
</protein>
<dbReference type="Pfam" id="PF09811">
    <property type="entry name" value="Yae1_N"/>
    <property type="match status" value="1"/>
</dbReference>
<gene>
    <name evidence="9" type="ORF">CLIB1423_12S02718</name>
</gene>
<comment type="similarity">
    <text evidence="3">Belongs to the YAE1 family.</text>
</comment>
<evidence type="ECO:0000256" key="1">
    <source>
        <dbReference type="ARBA" id="ARBA00004123"/>
    </source>
</evidence>
<name>A0A9P0QRS3_9ASCO</name>